<dbReference type="PANTHER" id="PTHR37305">
    <property type="entry name" value="INTEGRAL MEMBRANE PROTEIN-RELATED"/>
    <property type="match status" value="1"/>
</dbReference>
<protein>
    <submittedName>
        <fullName evidence="2">ABC transporter, permease protein</fullName>
    </submittedName>
</protein>
<feature type="transmembrane region" description="Helical" evidence="1">
    <location>
        <begin position="156"/>
        <end position="181"/>
    </location>
</feature>
<feature type="transmembrane region" description="Helical" evidence="1">
    <location>
        <begin position="21"/>
        <end position="40"/>
    </location>
</feature>
<feature type="transmembrane region" description="Helical" evidence="1">
    <location>
        <begin position="226"/>
        <end position="245"/>
    </location>
</feature>
<proteinExistence type="predicted"/>
<feature type="transmembrane region" description="Helical" evidence="1">
    <location>
        <begin position="116"/>
        <end position="135"/>
    </location>
</feature>
<reference evidence="3" key="1">
    <citation type="journal article" date="2018" name="Sci. Rep.">
        <title>Lignite coal burning seam in the remote Altai Mountains harbors a hydrogen-driven thermophilic microbial community.</title>
        <authorList>
            <person name="Kadnikov V.V."/>
            <person name="Mardanov A.V."/>
            <person name="Ivasenko D.A."/>
            <person name="Antsiferov D.V."/>
            <person name="Beletsky A.V."/>
            <person name="Karnachuk O.V."/>
            <person name="Ravin N.V."/>
        </authorList>
    </citation>
    <scope>NUCLEOTIDE SEQUENCE [LARGE SCALE GENOMIC DNA]</scope>
</reference>
<accession>A0A2R6XYF8</accession>
<dbReference type="AlphaFoldDB" id="A0A2R6XYF8"/>
<dbReference type="GO" id="GO:0140359">
    <property type="term" value="F:ABC-type transporter activity"/>
    <property type="evidence" value="ECO:0007669"/>
    <property type="project" value="InterPro"/>
</dbReference>
<comment type="caution">
    <text evidence="2">The sequence shown here is derived from an EMBL/GenBank/DDBJ whole genome shotgun (WGS) entry which is preliminary data.</text>
</comment>
<evidence type="ECO:0000313" key="2">
    <source>
        <dbReference type="EMBL" id="PTQ55458.1"/>
    </source>
</evidence>
<name>A0A2R6XYF8_9BACL</name>
<dbReference type="GO" id="GO:0005886">
    <property type="term" value="C:plasma membrane"/>
    <property type="evidence" value="ECO:0007669"/>
    <property type="project" value="UniProtKB-SubCell"/>
</dbReference>
<keyword evidence="1" id="KW-0812">Transmembrane</keyword>
<dbReference type="Proteomes" id="UP000244338">
    <property type="component" value="Unassembled WGS sequence"/>
</dbReference>
<evidence type="ECO:0000313" key="3">
    <source>
        <dbReference type="Proteomes" id="UP000244338"/>
    </source>
</evidence>
<dbReference type="Pfam" id="PF12679">
    <property type="entry name" value="ABC2_membrane_2"/>
    <property type="match status" value="1"/>
</dbReference>
<gene>
    <name evidence="2" type="ORF">BSOLF_2086</name>
</gene>
<keyword evidence="1" id="KW-1133">Transmembrane helix</keyword>
<sequence>MRNFYALVYNEFEKLYFRRRLHVVFLLLLILIPLFVYAQYKQNETVQKRLGSDDWRLQTTQLIADNENRLAASRLPEEWRKWLVMRNEQLRTYLALDVNPNAPGAPSFVKAFMEQGMTLFIPLFVMIVSIDLLSGEKSEGTLRALLLQPVGRSQVFLAKGVTLCLSVPVILLLVAGLAYLISGLVFGYRGWTLPLVTGFSVRGETLDTSRVYLIPQWRYVLELYGLGWYVSTVVGWISFFIASLVRGSSAAMGTVFSFLLAGEILTNYASSFREAKYIFSTNLDLSVYLSGLMPPIEGLTPSFALINLGIWGLLACIGSYLLFTRSDVI</sequence>
<evidence type="ECO:0000256" key="1">
    <source>
        <dbReference type="SAM" id="Phobius"/>
    </source>
</evidence>
<dbReference type="EMBL" id="PEBX01000112">
    <property type="protein sequence ID" value="PTQ55458.1"/>
    <property type="molecule type" value="Genomic_DNA"/>
</dbReference>
<feature type="transmembrane region" description="Helical" evidence="1">
    <location>
        <begin position="252"/>
        <end position="270"/>
    </location>
</feature>
<keyword evidence="1" id="KW-0472">Membrane</keyword>
<feature type="transmembrane region" description="Helical" evidence="1">
    <location>
        <begin position="303"/>
        <end position="323"/>
    </location>
</feature>
<dbReference type="PANTHER" id="PTHR37305:SF2">
    <property type="entry name" value="BACITRACIN TRANSPORT PERMEASE PROTEIN BCRB"/>
    <property type="match status" value="1"/>
</dbReference>
<organism evidence="2 3">
    <name type="scientific">Candidatus Carbonibacillus altaicus</name>
    <dbReference type="NCBI Taxonomy" id="2163959"/>
    <lineage>
        <taxon>Bacteria</taxon>
        <taxon>Bacillati</taxon>
        <taxon>Bacillota</taxon>
        <taxon>Bacilli</taxon>
        <taxon>Bacillales</taxon>
        <taxon>Candidatus Carbonibacillus</taxon>
    </lineage>
</organism>